<feature type="region of interest" description="Disordered" evidence="1">
    <location>
        <begin position="1"/>
        <end position="21"/>
    </location>
</feature>
<evidence type="ECO:0000313" key="3">
    <source>
        <dbReference type="EMBL" id="KAK8966541.1"/>
    </source>
</evidence>
<feature type="transmembrane region" description="Helical" evidence="2">
    <location>
        <begin position="64"/>
        <end position="80"/>
    </location>
</feature>
<organism evidence="3 4">
    <name type="scientific">Platanthera guangdongensis</name>
    <dbReference type="NCBI Taxonomy" id="2320717"/>
    <lineage>
        <taxon>Eukaryota</taxon>
        <taxon>Viridiplantae</taxon>
        <taxon>Streptophyta</taxon>
        <taxon>Embryophyta</taxon>
        <taxon>Tracheophyta</taxon>
        <taxon>Spermatophyta</taxon>
        <taxon>Magnoliopsida</taxon>
        <taxon>Liliopsida</taxon>
        <taxon>Asparagales</taxon>
        <taxon>Orchidaceae</taxon>
        <taxon>Orchidoideae</taxon>
        <taxon>Orchideae</taxon>
        <taxon>Orchidinae</taxon>
        <taxon>Platanthera</taxon>
    </lineage>
</organism>
<sequence>MSSKQRRDNARISSARGTCCTKSPNTKMVKIVSPLRESIVMIKNIPVMVVRPILFPPKRFDRRRILFFVVNSIFLLLLVLK</sequence>
<evidence type="ECO:0000313" key="4">
    <source>
        <dbReference type="Proteomes" id="UP001412067"/>
    </source>
</evidence>
<proteinExistence type="predicted"/>
<dbReference type="Proteomes" id="UP001412067">
    <property type="component" value="Unassembled WGS sequence"/>
</dbReference>
<evidence type="ECO:0000256" key="2">
    <source>
        <dbReference type="SAM" id="Phobius"/>
    </source>
</evidence>
<keyword evidence="2" id="KW-1133">Transmembrane helix</keyword>
<keyword evidence="4" id="KW-1185">Reference proteome</keyword>
<keyword evidence="2" id="KW-0472">Membrane</keyword>
<comment type="caution">
    <text evidence="3">The sequence shown here is derived from an EMBL/GenBank/DDBJ whole genome shotgun (WGS) entry which is preliminary data.</text>
</comment>
<keyword evidence="2" id="KW-0812">Transmembrane</keyword>
<name>A0ABR2MR57_9ASPA</name>
<gene>
    <name evidence="3" type="ORF">KSP40_PGU000980</name>
</gene>
<feature type="compositionally biased region" description="Polar residues" evidence="1">
    <location>
        <begin position="11"/>
        <end position="21"/>
    </location>
</feature>
<dbReference type="EMBL" id="JBBWWR010000005">
    <property type="protein sequence ID" value="KAK8966541.1"/>
    <property type="molecule type" value="Genomic_DNA"/>
</dbReference>
<evidence type="ECO:0000256" key="1">
    <source>
        <dbReference type="SAM" id="MobiDB-lite"/>
    </source>
</evidence>
<accession>A0ABR2MR57</accession>
<reference evidence="3 4" key="1">
    <citation type="journal article" date="2022" name="Nat. Plants">
        <title>Genomes of leafy and leafless Platanthera orchids illuminate the evolution of mycoheterotrophy.</title>
        <authorList>
            <person name="Li M.H."/>
            <person name="Liu K.W."/>
            <person name="Li Z."/>
            <person name="Lu H.C."/>
            <person name="Ye Q.L."/>
            <person name="Zhang D."/>
            <person name="Wang J.Y."/>
            <person name="Li Y.F."/>
            <person name="Zhong Z.M."/>
            <person name="Liu X."/>
            <person name="Yu X."/>
            <person name="Liu D.K."/>
            <person name="Tu X.D."/>
            <person name="Liu B."/>
            <person name="Hao Y."/>
            <person name="Liao X.Y."/>
            <person name="Jiang Y.T."/>
            <person name="Sun W.H."/>
            <person name="Chen J."/>
            <person name="Chen Y.Q."/>
            <person name="Ai Y."/>
            <person name="Zhai J.W."/>
            <person name="Wu S.S."/>
            <person name="Zhou Z."/>
            <person name="Hsiao Y.Y."/>
            <person name="Wu W.L."/>
            <person name="Chen Y.Y."/>
            <person name="Lin Y.F."/>
            <person name="Hsu J.L."/>
            <person name="Li C.Y."/>
            <person name="Wang Z.W."/>
            <person name="Zhao X."/>
            <person name="Zhong W.Y."/>
            <person name="Ma X.K."/>
            <person name="Ma L."/>
            <person name="Huang J."/>
            <person name="Chen G.Z."/>
            <person name="Huang M.Z."/>
            <person name="Huang L."/>
            <person name="Peng D.H."/>
            <person name="Luo Y.B."/>
            <person name="Zou S.Q."/>
            <person name="Chen S.P."/>
            <person name="Lan S."/>
            <person name="Tsai W.C."/>
            <person name="Van de Peer Y."/>
            <person name="Liu Z.J."/>
        </authorList>
    </citation>
    <scope>NUCLEOTIDE SEQUENCE [LARGE SCALE GENOMIC DNA]</scope>
    <source>
        <strain evidence="3">Lor288</strain>
    </source>
</reference>
<protein>
    <submittedName>
        <fullName evidence="3">Uncharacterized protein</fullName>
    </submittedName>
</protein>
<feature type="compositionally biased region" description="Basic and acidic residues" evidence="1">
    <location>
        <begin position="1"/>
        <end position="10"/>
    </location>
</feature>